<dbReference type="InParanoid" id="G5B6A7"/>
<evidence type="ECO:0000313" key="1">
    <source>
        <dbReference type="EMBL" id="EHB04818.1"/>
    </source>
</evidence>
<dbReference type="EMBL" id="JH168649">
    <property type="protein sequence ID" value="EHB04818.1"/>
    <property type="molecule type" value="Genomic_DNA"/>
</dbReference>
<dbReference type="AlphaFoldDB" id="G5B6A7"/>
<dbReference type="PANTHER" id="PTHR10338">
    <property type="entry name" value="INTER-ALPHA-TRYPSIN INHIBITOR HEAVY CHAIN FAMILY MEMBER"/>
    <property type="match status" value="1"/>
</dbReference>
<gene>
    <name evidence="1" type="ORF">GW7_15345</name>
</gene>
<evidence type="ECO:0000313" key="2">
    <source>
        <dbReference type="Proteomes" id="UP000006813"/>
    </source>
</evidence>
<protein>
    <submittedName>
        <fullName evidence="1">Inter-alpha-trypsin inhibitor heavy chain H5-like protein</fullName>
    </submittedName>
</protein>
<dbReference type="InterPro" id="IPR050934">
    <property type="entry name" value="ITIH"/>
</dbReference>
<organism evidence="1 2">
    <name type="scientific">Heterocephalus glaber</name>
    <name type="common">Naked mole rat</name>
    <dbReference type="NCBI Taxonomy" id="10181"/>
    <lineage>
        <taxon>Eukaryota</taxon>
        <taxon>Metazoa</taxon>
        <taxon>Chordata</taxon>
        <taxon>Craniata</taxon>
        <taxon>Vertebrata</taxon>
        <taxon>Euteleostomi</taxon>
        <taxon>Mammalia</taxon>
        <taxon>Eutheria</taxon>
        <taxon>Euarchontoglires</taxon>
        <taxon>Glires</taxon>
        <taxon>Rodentia</taxon>
        <taxon>Hystricomorpha</taxon>
        <taxon>Bathyergidae</taxon>
        <taxon>Heterocephalus</taxon>
    </lineage>
</organism>
<dbReference type="Proteomes" id="UP000006813">
    <property type="component" value="Unassembled WGS sequence"/>
</dbReference>
<reference evidence="1 2" key="1">
    <citation type="journal article" date="2011" name="Nature">
        <title>Genome sequencing reveals insights into physiology and longevity of the naked mole rat.</title>
        <authorList>
            <person name="Kim E.B."/>
            <person name="Fang X."/>
            <person name="Fushan A.A."/>
            <person name="Huang Z."/>
            <person name="Lobanov A.V."/>
            <person name="Han L."/>
            <person name="Marino S.M."/>
            <person name="Sun X."/>
            <person name="Turanov A.A."/>
            <person name="Yang P."/>
            <person name="Yim S.H."/>
            <person name="Zhao X."/>
            <person name="Kasaikina M.V."/>
            <person name="Stoletzki N."/>
            <person name="Peng C."/>
            <person name="Polak P."/>
            <person name="Xiong Z."/>
            <person name="Kiezun A."/>
            <person name="Zhu Y."/>
            <person name="Chen Y."/>
            <person name="Kryukov G.V."/>
            <person name="Zhang Q."/>
            <person name="Peshkin L."/>
            <person name="Yang L."/>
            <person name="Bronson R.T."/>
            <person name="Buffenstein R."/>
            <person name="Wang B."/>
            <person name="Han C."/>
            <person name="Li Q."/>
            <person name="Chen L."/>
            <person name="Zhao W."/>
            <person name="Sunyaev S.R."/>
            <person name="Park T.J."/>
            <person name="Zhang G."/>
            <person name="Wang J."/>
            <person name="Gladyshev V.N."/>
        </authorList>
    </citation>
    <scope>NUCLEOTIDE SEQUENCE [LARGE SCALE GENOMIC DNA]</scope>
</reference>
<sequence>MGMWTLPKNRTEKAMNVILSDLQASDYFHIIYFSDTVNAWKSEGHDAEYPQCWRTTWVVLGHRVSFFSVAFGDDANFPLLGHLSLEIPGSPHWDGDSEEMLRGPGDRMESHGSSVRLAKGSLPNIFTFSSSEMHLLLLHFVIHIPHSGRICFTLDGHPEDLLQLIEDPKTGQFQHTDIQLMTGPTGPGLRRHHRPDMSVVLGKRLLKDPPRRLPLLGFLLAREALPSRQVKFCQGSTGHEYQQFLYHCYGELPQFEAVGKAHDQQYCQWKGLLNGGQVSATPTAQTLTSLKLYGWGRHKCGWSLRGRQASCPPFRLRPST</sequence>
<dbReference type="PANTHER" id="PTHR10338:SF155">
    <property type="entry name" value="INTER-ALPHA-TRYPSIN INHIBITOR HEAVY CHAIN H6"/>
    <property type="match status" value="1"/>
</dbReference>
<name>G5B6A7_HETGA</name>
<accession>G5B6A7</accession>
<proteinExistence type="predicted"/>
<dbReference type="STRING" id="10181.G5B6A7"/>